<dbReference type="PANTHER" id="PTHR10622:SF10">
    <property type="entry name" value="HET DOMAIN-CONTAINING PROTEIN"/>
    <property type="match status" value="1"/>
</dbReference>
<keyword evidence="4" id="KW-1185">Reference proteome</keyword>
<dbReference type="Pfam" id="PF06985">
    <property type="entry name" value="HET"/>
    <property type="match status" value="1"/>
</dbReference>
<reference evidence="3 4" key="1">
    <citation type="journal article" date="2018" name="Sci. Rep.">
        <title>Comparative genomics provides insights into the lifestyle and reveals functional heterogeneity of dark septate endophytic fungi.</title>
        <authorList>
            <person name="Knapp D.G."/>
            <person name="Nemeth J.B."/>
            <person name="Barry K."/>
            <person name="Hainaut M."/>
            <person name="Henrissat B."/>
            <person name="Johnson J."/>
            <person name="Kuo A."/>
            <person name="Lim J.H.P."/>
            <person name="Lipzen A."/>
            <person name="Nolan M."/>
            <person name="Ohm R.A."/>
            <person name="Tamas L."/>
            <person name="Grigoriev I.V."/>
            <person name="Spatafora J.W."/>
            <person name="Nagy L.G."/>
            <person name="Kovacs G.M."/>
        </authorList>
    </citation>
    <scope>NUCLEOTIDE SEQUENCE [LARGE SCALE GENOMIC DNA]</scope>
    <source>
        <strain evidence="3 4">DSE2036</strain>
    </source>
</reference>
<feature type="compositionally biased region" description="Polar residues" evidence="1">
    <location>
        <begin position="260"/>
        <end position="272"/>
    </location>
</feature>
<feature type="region of interest" description="Disordered" evidence="1">
    <location>
        <begin position="299"/>
        <end position="350"/>
    </location>
</feature>
<feature type="region of interest" description="Disordered" evidence="1">
    <location>
        <begin position="260"/>
        <end position="285"/>
    </location>
</feature>
<gene>
    <name evidence="3" type="ORF">DM02DRAFT_658965</name>
</gene>
<dbReference type="AlphaFoldDB" id="A0A2V1DHR5"/>
<dbReference type="InterPro" id="IPR010730">
    <property type="entry name" value="HET"/>
</dbReference>
<dbReference type="EMBL" id="KZ805457">
    <property type="protein sequence ID" value="PVH96684.1"/>
    <property type="molecule type" value="Genomic_DNA"/>
</dbReference>
<sequence>MRLITTNPDGSLCLKEFVGNNIPPYAILSHTWGPDEEEVSYQDLHNPALSVNANSHRFLPPRWQTKAGARKLDFVVQQAAMDGLQYSWVDTCCIDKSSSAELSESINSMFKWYSNATVCYVYLADVGTRDKITSSRWFTRGWTLQELLAPANVLFFGADRNRIASKVSSQRFLHHITQIPITALNGDQSLKEFSVEERLSWARGRETKREEDMAYCLFGLFDVHMPLIYGEGQRKATNRLMKEIKEMEADEKDRLLAVKSIQNPPRSTTPGNDRSPAPGKSSMDSRETLAFLRRQGIPQGAAQFRTPPLQTSNNVPLAPAPKNTMPPPQTSEGPPSRPATFKKESLRFRNKTPTSHYLDTANIENLPRSPSPDEEFAFGLPRAPSPSPFRRRSVSPPRDRMSPYYPYYGASYLPAPPNAASLPPPSMYPGSTFHPHMVPPTYPQPPTLQNVLPNNTNYPVPIDHSGEIRLRVNINAPLSLSFNGDMTGRTLQLVPTEPGMAEIVISGVPNSKPAPNELFRPRGQPTADTETEPRITNRSQEKSRDPNKSVVVVNSTRRRPVGYN</sequence>
<feature type="region of interest" description="Disordered" evidence="1">
    <location>
        <begin position="362"/>
        <end position="398"/>
    </location>
</feature>
<protein>
    <submittedName>
        <fullName evidence="3">HET-domain-containing protein</fullName>
    </submittedName>
</protein>
<dbReference type="PANTHER" id="PTHR10622">
    <property type="entry name" value="HET DOMAIN-CONTAINING PROTEIN"/>
    <property type="match status" value="1"/>
</dbReference>
<dbReference type="OrthoDB" id="674604at2759"/>
<accession>A0A2V1DHR5</accession>
<name>A0A2V1DHR5_9PLEO</name>
<dbReference type="Proteomes" id="UP000244855">
    <property type="component" value="Unassembled WGS sequence"/>
</dbReference>
<evidence type="ECO:0000313" key="3">
    <source>
        <dbReference type="EMBL" id="PVH96684.1"/>
    </source>
</evidence>
<feature type="compositionally biased region" description="Basic and acidic residues" evidence="1">
    <location>
        <begin position="531"/>
        <end position="547"/>
    </location>
</feature>
<organism evidence="3 4">
    <name type="scientific">Periconia macrospinosa</name>
    <dbReference type="NCBI Taxonomy" id="97972"/>
    <lineage>
        <taxon>Eukaryota</taxon>
        <taxon>Fungi</taxon>
        <taxon>Dikarya</taxon>
        <taxon>Ascomycota</taxon>
        <taxon>Pezizomycotina</taxon>
        <taxon>Dothideomycetes</taxon>
        <taxon>Pleosporomycetidae</taxon>
        <taxon>Pleosporales</taxon>
        <taxon>Massarineae</taxon>
        <taxon>Periconiaceae</taxon>
        <taxon>Periconia</taxon>
    </lineage>
</organism>
<evidence type="ECO:0000256" key="1">
    <source>
        <dbReference type="SAM" id="MobiDB-lite"/>
    </source>
</evidence>
<dbReference type="STRING" id="97972.A0A2V1DHR5"/>
<feature type="region of interest" description="Disordered" evidence="1">
    <location>
        <begin position="507"/>
        <end position="564"/>
    </location>
</feature>
<evidence type="ECO:0000259" key="2">
    <source>
        <dbReference type="Pfam" id="PF06985"/>
    </source>
</evidence>
<proteinExistence type="predicted"/>
<feature type="domain" description="Heterokaryon incompatibility" evidence="2">
    <location>
        <begin position="25"/>
        <end position="126"/>
    </location>
</feature>
<evidence type="ECO:0000313" key="4">
    <source>
        <dbReference type="Proteomes" id="UP000244855"/>
    </source>
</evidence>